<evidence type="ECO:0000256" key="1">
    <source>
        <dbReference type="SAM" id="Phobius"/>
    </source>
</evidence>
<name>A0A9X0AIL2_9HELO</name>
<keyword evidence="3" id="KW-1185">Reference proteome</keyword>
<dbReference type="AlphaFoldDB" id="A0A9X0AIL2"/>
<sequence>MVKKIRESHESFHTVKFLWMIINLTFGMIMIKTKGQDVLEVIWVFTLLNIPFPLLYAEIIWKEIPVITHYNECSSSHSENYTEILQRLRRIHQVSLEITFFRNPSPFERITNMRFLLRDWHCYMFKVRRYRKNKVDRFKMRNYFWREYLGYREDDKPSEEEEMEREMVIREWLDKILWTQGKALRVFEEKIFEGTGDQGKILNQRMNELLQDINDVMEDLRENSLKENARTKSHDATIMDLFKRHYVLYSQVVNSSFDFQEEDDLKQYYDRETLLVIGVEVCQMTEELVEYEIERKWCDGDQALSFWERGDVYFPMADMRDEKSFDLDLDPQMAVLWKEQRQKMTYDASTNRYTDVSDVPTTNFAYDHWISQEEKLEVPFPLDFELDNLGIFCMGQFGIIVKNYFENTRYASDF</sequence>
<dbReference type="EMBL" id="JAPEIS010000009">
    <property type="protein sequence ID" value="KAJ8063009.1"/>
    <property type="molecule type" value="Genomic_DNA"/>
</dbReference>
<gene>
    <name evidence="2" type="ORF">OCU04_008254</name>
</gene>
<accession>A0A9X0AIL2</accession>
<keyword evidence="1" id="KW-1133">Transmembrane helix</keyword>
<protein>
    <submittedName>
        <fullName evidence="2">Uncharacterized protein</fullName>
    </submittedName>
</protein>
<keyword evidence="1" id="KW-0472">Membrane</keyword>
<keyword evidence="1" id="KW-0812">Transmembrane</keyword>
<comment type="caution">
    <text evidence="2">The sequence shown here is derived from an EMBL/GenBank/DDBJ whole genome shotgun (WGS) entry which is preliminary data.</text>
</comment>
<dbReference type="Proteomes" id="UP001152300">
    <property type="component" value="Unassembled WGS sequence"/>
</dbReference>
<proteinExistence type="predicted"/>
<evidence type="ECO:0000313" key="3">
    <source>
        <dbReference type="Proteomes" id="UP001152300"/>
    </source>
</evidence>
<feature type="transmembrane region" description="Helical" evidence="1">
    <location>
        <begin position="38"/>
        <end position="56"/>
    </location>
</feature>
<evidence type="ECO:0000313" key="2">
    <source>
        <dbReference type="EMBL" id="KAJ8063009.1"/>
    </source>
</evidence>
<feature type="transmembrane region" description="Helical" evidence="1">
    <location>
        <begin position="12"/>
        <end position="31"/>
    </location>
</feature>
<reference evidence="2" key="1">
    <citation type="submission" date="2022-11" db="EMBL/GenBank/DDBJ databases">
        <title>Genome Resource of Sclerotinia nivalis Strain SnTB1, a Plant Pathogen Isolated from American Ginseng.</title>
        <authorList>
            <person name="Fan S."/>
        </authorList>
    </citation>
    <scope>NUCLEOTIDE SEQUENCE</scope>
    <source>
        <strain evidence="2">SnTB1</strain>
    </source>
</reference>
<dbReference type="OrthoDB" id="10299639at2759"/>
<organism evidence="2 3">
    <name type="scientific">Sclerotinia nivalis</name>
    <dbReference type="NCBI Taxonomy" id="352851"/>
    <lineage>
        <taxon>Eukaryota</taxon>
        <taxon>Fungi</taxon>
        <taxon>Dikarya</taxon>
        <taxon>Ascomycota</taxon>
        <taxon>Pezizomycotina</taxon>
        <taxon>Leotiomycetes</taxon>
        <taxon>Helotiales</taxon>
        <taxon>Sclerotiniaceae</taxon>
        <taxon>Sclerotinia</taxon>
    </lineage>
</organism>